<name>A0A5B2V770_9PSEU</name>
<dbReference type="GO" id="GO:0006355">
    <property type="term" value="P:regulation of DNA-templated transcription"/>
    <property type="evidence" value="ECO:0007669"/>
    <property type="project" value="InterPro"/>
</dbReference>
<dbReference type="InterPro" id="IPR036388">
    <property type="entry name" value="WH-like_DNA-bd_sf"/>
</dbReference>
<gene>
    <name evidence="1" type="ORF">F0L68_42040</name>
</gene>
<comment type="caution">
    <text evidence="1">The sequence shown here is derived from an EMBL/GenBank/DDBJ whole genome shotgun (WGS) entry which is preliminary data.</text>
</comment>
<accession>A0A5B2V770</accession>
<dbReference type="InterPro" id="IPR016032">
    <property type="entry name" value="Sig_transdc_resp-reg_C-effctor"/>
</dbReference>
<dbReference type="EMBL" id="VUOB01000461">
    <property type="protein sequence ID" value="KAA2234811.1"/>
    <property type="molecule type" value="Genomic_DNA"/>
</dbReference>
<protein>
    <submittedName>
        <fullName evidence="1">Transcriptional regulator</fullName>
    </submittedName>
</protein>
<reference evidence="1 2" key="2">
    <citation type="submission" date="2019-09" db="EMBL/GenBank/DDBJ databases">
        <authorList>
            <person name="Jin C."/>
        </authorList>
    </citation>
    <scope>NUCLEOTIDE SEQUENCE [LARGE SCALE GENOMIC DNA]</scope>
    <source>
        <strain evidence="1 2">AN110305</strain>
    </source>
</reference>
<evidence type="ECO:0000313" key="1">
    <source>
        <dbReference type="EMBL" id="KAA2234811.1"/>
    </source>
</evidence>
<organism evidence="1 2">
    <name type="scientific">Solihabitans fulvus</name>
    <dbReference type="NCBI Taxonomy" id="1892852"/>
    <lineage>
        <taxon>Bacteria</taxon>
        <taxon>Bacillati</taxon>
        <taxon>Actinomycetota</taxon>
        <taxon>Actinomycetes</taxon>
        <taxon>Pseudonocardiales</taxon>
        <taxon>Pseudonocardiaceae</taxon>
        <taxon>Solihabitans</taxon>
    </lineage>
</organism>
<evidence type="ECO:0000313" key="2">
    <source>
        <dbReference type="Proteomes" id="UP000323454"/>
    </source>
</evidence>
<reference evidence="1 2" key="1">
    <citation type="submission" date="2019-09" db="EMBL/GenBank/DDBJ databases">
        <title>Goodfellowia gen. nov., a new genus of the Pseudonocardineae related to Actinoalloteichus, containing Goodfellowia coeruleoviolacea gen. nov., comb. nov. gen. nov., comb. nov.</title>
        <authorList>
            <person name="Labeda D."/>
        </authorList>
    </citation>
    <scope>NUCLEOTIDE SEQUENCE [LARGE SCALE GENOMIC DNA]</scope>
    <source>
        <strain evidence="1 2">AN110305</strain>
    </source>
</reference>
<sequence>MRFRVLGPVTVDGPAGPVRIPGAKQLTVLALLLLHANRVVPVERLAAAMG</sequence>
<dbReference type="AlphaFoldDB" id="A0A5B2V770"/>
<proteinExistence type="predicted"/>
<feature type="non-terminal residue" evidence="1">
    <location>
        <position position="50"/>
    </location>
</feature>
<dbReference type="SUPFAM" id="SSF46894">
    <property type="entry name" value="C-terminal effector domain of the bipartite response regulators"/>
    <property type="match status" value="1"/>
</dbReference>
<dbReference type="Proteomes" id="UP000323454">
    <property type="component" value="Unassembled WGS sequence"/>
</dbReference>
<keyword evidence="2" id="KW-1185">Reference proteome</keyword>
<dbReference type="Gene3D" id="1.10.10.10">
    <property type="entry name" value="Winged helix-like DNA-binding domain superfamily/Winged helix DNA-binding domain"/>
    <property type="match status" value="1"/>
</dbReference>
<dbReference type="GO" id="GO:0003677">
    <property type="term" value="F:DNA binding"/>
    <property type="evidence" value="ECO:0007669"/>
    <property type="project" value="InterPro"/>
</dbReference>